<sequence length="402" mass="45984">MYVTRPLSMYRQRPEALSEAPPAGPGSGYLVIQDEEAQNFCCFGLCKDSELYDFPFPQNKDLTVRYREVRPSGGEKGGTKLKTYNDEVFMIPVVNQPLSSNQYYAIRRSGKHKGEAHANSTEEDKGTCLCFRYVRDRKPSSLDPEDICQQFVICRSETMCGFGGFHAKSVAPDGYPPKFLMRNGWTLLGKTPKYFSLDDDAPGVNDSQRSKLPSFDFSIDRKSSDPVVVGKWYCPFMFIKDGEAGDQIKTSAFYEMTLQQRWEQVHACDNPANEDNAVEVDVVVQKEAITVFGEEAGEGNVSDGVMWFRSRTGGIGLSMTIVERMRWEEERVGWVKEGEKRVRVKRMEKFIKSGLSENWKRFGCYVLVESFVLKKRMKKTPHTDQVLAYDFLHTHQVRSKWE</sequence>
<reference evidence="1" key="1">
    <citation type="submission" date="2013-07" db="EMBL/GenBank/DDBJ databases">
        <title>The genome of Eucalyptus grandis.</title>
        <authorList>
            <person name="Schmutz J."/>
            <person name="Hayes R."/>
            <person name="Myburg A."/>
            <person name="Tuskan G."/>
            <person name="Grattapaglia D."/>
            <person name="Rokhsar D.S."/>
        </authorList>
    </citation>
    <scope>NUCLEOTIDE SEQUENCE</scope>
    <source>
        <tissue evidence="1">Leaf extractions</tissue>
    </source>
</reference>
<dbReference type="Gramene" id="KCW86410">
    <property type="protein sequence ID" value="KCW86410"/>
    <property type="gene ID" value="EUGRSUZ_B03080"/>
</dbReference>
<gene>
    <name evidence="1" type="ORF">EUGRSUZ_B03080</name>
</gene>
<dbReference type="STRING" id="71139.A0A059D876"/>
<dbReference type="OrthoDB" id="647907at2759"/>
<proteinExistence type="predicted"/>
<dbReference type="InParanoid" id="A0A059D876"/>
<dbReference type="KEGG" id="egr:108953813"/>
<dbReference type="PANTHER" id="PTHR31050">
    <property type="entry name" value="OS08G0413200 PROTEIN"/>
    <property type="match status" value="1"/>
</dbReference>
<dbReference type="FunCoup" id="A0A059D876">
    <property type="interactions" value="207"/>
</dbReference>
<evidence type="ECO:0000313" key="1">
    <source>
        <dbReference type="EMBL" id="KCW86410.1"/>
    </source>
</evidence>
<dbReference type="EMBL" id="KK198754">
    <property type="protein sequence ID" value="KCW86410.1"/>
    <property type="molecule type" value="Genomic_DNA"/>
</dbReference>
<protein>
    <submittedName>
        <fullName evidence="1">Uncharacterized protein</fullName>
    </submittedName>
</protein>
<dbReference type="InterPro" id="IPR010683">
    <property type="entry name" value="DUF1262"/>
</dbReference>
<organism evidence="1">
    <name type="scientific">Eucalyptus grandis</name>
    <name type="common">Flooded gum</name>
    <dbReference type="NCBI Taxonomy" id="71139"/>
    <lineage>
        <taxon>Eukaryota</taxon>
        <taxon>Viridiplantae</taxon>
        <taxon>Streptophyta</taxon>
        <taxon>Embryophyta</taxon>
        <taxon>Tracheophyta</taxon>
        <taxon>Spermatophyta</taxon>
        <taxon>Magnoliopsida</taxon>
        <taxon>eudicotyledons</taxon>
        <taxon>Gunneridae</taxon>
        <taxon>Pentapetalae</taxon>
        <taxon>rosids</taxon>
        <taxon>malvids</taxon>
        <taxon>Myrtales</taxon>
        <taxon>Myrtaceae</taxon>
        <taxon>Myrtoideae</taxon>
        <taxon>Eucalypteae</taxon>
        <taxon>Eucalyptus</taxon>
    </lineage>
</organism>
<name>A0A059D876_EUCGR</name>
<dbReference type="AlphaFoldDB" id="A0A059D876"/>
<dbReference type="Pfam" id="PF06880">
    <property type="entry name" value="DUF1262"/>
    <property type="match status" value="1"/>
</dbReference>
<dbReference type="eggNOG" id="ENOG502QPJ9">
    <property type="taxonomic scope" value="Eukaryota"/>
</dbReference>
<dbReference type="OMA" id="NWRAGYS"/>
<accession>A0A059D876</accession>
<dbReference type="PANTHER" id="PTHR31050:SF3">
    <property type="entry name" value="OS08G0412800 PROTEIN"/>
    <property type="match status" value="1"/>
</dbReference>